<name>A0ABV5J364_9BACT</name>
<evidence type="ECO:0000313" key="2">
    <source>
        <dbReference type="EMBL" id="MFB9211151.1"/>
    </source>
</evidence>
<dbReference type="InterPro" id="IPR011051">
    <property type="entry name" value="RmlC_Cupin_sf"/>
</dbReference>
<comment type="caution">
    <text evidence="2">The sequence shown here is derived from an EMBL/GenBank/DDBJ whole genome shotgun (WGS) entry which is preliminary data.</text>
</comment>
<dbReference type="EMBL" id="JBHMEW010000043">
    <property type="protein sequence ID" value="MFB9211151.1"/>
    <property type="molecule type" value="Genomic_DNA"/>
</dbReference>
<evidence type="ECO:0000259" key="1">
    <source>
        <dbReference type="Pfam" id="PF07883"/>
    </source>
</evidence>
<proteinExistence type="predicted"/>
<keyword evidence="3" id="KW-1185">Reference proteome</keyword>
<dbReference type="InterPro" id="IPR013096">
    <property type="entry name" value="Cupin_2"/>
</dbReference>
<reference evidence="2 3" key="1">
    <citation type="submission" date="2024-09" db="EMBL/GenBank/DDBJ databases">
        <authorList>
            <person name="Sun Q."/>
            <person name="Mori K."/>
        </authorList>
    </citation>
    <scope>NUCLEOTIDE SEQUENCE [LARGE SCALE GENOMIC DNA]</scope>
    <source>
        <strain evidence="2 3">CECT 7682</strain>
    </source>
</reference>
<dbReference type="InterPro" id="IPR014710">
    <property type="entry name" value="RmlC-like_jellyroll"/>
</dbReference>
<feature type="domain" description="Cupin type-2" evidence="1">
    <location>
        <begin position="5"/>
        <end position="70"/>
    </location>
</feature>
<dbReference type="RefSeq" id="WP_290246402.1">
    <property type="nucleotide sequence ID" value="NZ_JAUFQT010000001.1"/>
</dbReference>
<accession>A0ABV5J364</accession>
<evidence type="ECO:0000313" key="3">
    <source>
        <dbReference type="Proteomes" id="UP001589654"/>
    </source>
</evidence>
<dbReference type="Proteomes" id="UP001589654">
    <property type="component" value="Unassembled WGS sequence"/>
</dbReference>
<organism evidence="2 3">
    <name type="scientific">Echinicola jeungdonensis</name>
    <dbReference type="NCBI Taxonomy" id="709343"/>
    <lineage>
        <taxon>Bacteria</taxon>
        <taxon>Pseudomonadati</taxon>
        <taxon>Bacteroidota</taxon>
        <taxon>Cytophagia</taxon>
        <taxon>Cytophagales</taxon>
        <taxon>Cyclobacteriaceae</taxon>
        <taxon>Echinicola</taxon>
    </lineage>
</organism>
<protein>
    <submittedName>
        <fullName evidence="2">Cupin domain-containing protein</fullName>
    </submittedName>
</protein>
<dbReference type="Gene3D" id="2.60.120.10">
    <property type="entry name" value="Jelly Rolls"/>
    <property type="match status" value="1"/>
</dbReference>
<gene>
    <name evidence="2" type="ORF">ACFFUR_04980</name>
</gene>
<sequence>MIISYVEIPKNTTLPYHYHPGEEFAYLLHGSGDLYLKGNEQKNIKAGQAEKVPLKAIHSFTSGNEGAKMVVFRVHQQGQPDRIMVGEDKE</sequence>
<dbReference type="Pfam" id="PF07883">
    <property type="entry name" value="Cupin_2"/>
    <property type="match status" value="1"/>
</dbReference>
<dbReference type="SUPFAM" id="SSF51182">
    <property type="entry name" value="RmlC-like cupins"/>
    <property type="match status" value="1"/>
</dbReference>